<dbReference type="InterPro" id="IPR049453">
    <property type="entry name" value="Memb_transporter_dom"/>
</dbReference>
<keyword evidence="2 6" id="KW-0812">Transmembrane</keyword>
<feature type="transmembrane region" description="Helical" evidence="6">
    <location>
        <begin position="442"/>
        <end position="461"/>
    </location>
</feature>
<gene>
    <name evidence="8" type="ORF">GCM10009864_05040</name>
</gene>
<feature type="transmembrane region" description="Helical" evidence="6">
    <location>
        <begin position="74"/>
        <end position="94"/>
    </location>
</feature>
<evidence type="ECO:0000256" key="6">
    <source>
        <dbReference type="SAM" id="Phobius"/>
    </source>
</evidence>
<feature type="compositionally biased region" description="Pro residues" evidence="5">
    <location>
        <begin position="619"/>
        <end position="630"/>
    </location>
</feature>
<dbReference type="Proteomes" id="UP001500994">
    <property type="component" value="Unassembled WGS sequence"/>
</dbReference>
<feature type="transmembrane region" description="Helical" evidence="6">
    <location>
        <begin position="100"/>
        <end position="120"/>
    </location>
</feature>
<feature type="domain" description="Integral membrane bound transporter" evidence="7">
    <location>
        <begin position="364"/>
        <end position="483"/>
    </location>
</feature>
<accession>A0ABP6DK39</accession>
<evidence type="ECO:0000313" key="8">
    <source>
        <dbReference type="EMBL" id="GAA2645757.1"/>
    </source>
</evidence>
<evidence type="ECO:0000256" key="2">
    <source>
        <dbReference type="ARBA" id="ARBA00022692"/>
    </source>
</evidence>
<protein>
    <submittedName>
        <fullName evidence="8">FUSC family protein</fullName>
    </submittedName>
</protein>
<evidence type="ECO:0000259" key="7">
    <source>
        <dbReference type="Pfam" id="PF13515"/>
    </source>
</evidence>
<keyword evidence="4 6" id="KW-0472">Membrane</keyword>
<comment type="caution">
    <text evidence="8">The sequence shown here is derived from an EMBL/GenBank/DDBJ whole genome shotgun (WGS) entry which is preliminary data.</text>
</comment>
<comment type="subcellular location">
    <subcellularLocation>
        <location evidence="1">Membrane</location>
        <topology evidence="1">Multi-pass membrane protein</topology>
    </subcellularLocation>
</comment>
<evidence type="ECO:0000256" key="5">
    <source>
        <dbReference type="SAM" id="MobiDB-lite"/>
    </source>
</evidence>
<proteinExistence type="predicted"/>
<keyword evidence="9" id="KW-1185">Reference proteome</keyword>
<dbReference type="EMBL" id="BAAARK010000001">
    <property type="protein sequence ID" value="GAA2645757.1"/>
    <property type="molecule type" value="Genomic_DNA"/>
</dbReference>
<evidence type="ECO:0000256" key="3">
    <source>
        <dbReference type="ARBA" id="ARBA00022989"/>
    </source>
</evidence>
<organism evidence="8 9">
    <name type="scientific">Streptomyces lunalinharesii</name>
    <dbReference type="NCBI Taxonomy" id="333384"/>
    <lineage>
        <taxon>Bacteria</taxon>
        <taxon>Bacillati</taxon>
        <taxon>Actinomycetota</taxon>
        <taxon>Actinomycetes</taxon>
        <taxon>Kitasatosporales</taxon>
        <taxon>Streptomycetaceae</taxon>
        <taxon>Streptomyces</taxon>
    </lineage>
</organism>
<feature type="transmembrane region" description="Helical" evidence="6">
    <location>
        <begin position="151"/>
        <end position="168"/>
    </location>
</feature>
<feature type="region of interest" description="Disordered" evidence="5">
    <location>
        <begin position="318"/>
        <end position="342"/>
    </location>
</feature>
<keyword evidence="3 6" id="KW-1133">Transmembrane helix</keyword>
<reference evidence="9" key="1">
    <citation type="journal article" date="2019" name="Int. J. Syst. Evol. Microbiol.">
        <title>The Global Catalogue of Microorganisms (GCM) 10K type strain sequencing project: providing services to taxonomists for standard genome sequencing and annotation.</title>
        <authorList>
            <consortium name="The Broad Institute Genomics Platform"/>
            <consortium name="The Broad Institute Genome Sequencing Center for Infectious Disease"/>
            <person name="Wu L."/>
            <person name="Ma J."/>
        </authorList>
    </citation>
    <scope>NUCLEOTIDE SEQUENCE [LARGE SCALE GENOMIC DNA]</scope>
    <source>
        <strain evidence="9">JCM 16374</strain>
    </source>
</reference>
<evidence type="ECO:0000256" key="4">
    <source>
        <dbReference type="ARBA" id="ARBA00023136"/>
    </source>
</evidence>
<feature type="region of interest" description="Disordered" evidence="5">
    <location>
        <begin position="614"/>
        <end position="633"/>
    </location>
</feature>
<dbReference type="Pfam" id="PF13515">
    <property type="entry name" value="FUSC_2"/>
    <property type="match status" value="1"/>
</dbReference>
<dbReference type="RefSeq" id="WP_344573167.1">
    <property type="nucleotide sequence ID" value="NZ_BAAARK010000001.1"/>
</dbReference>
<feature type="transmembrane region" description="Helical" evidence="6">
    <location>
        <begin position="401"/>
        <end position="422"/>
    </location>
</feature>
<evidence type="ECO:0000313" key="9">
    <source>
        <dbReference type="Proteomes" id="UP001500994"/>
    </source>
</evidence>
<evidence type="ECO:0000256" key="1">
    <source>
        <dbReference type="ARBA" id="ARBA00004141"/>
    </source>
</evidence>
<sequence length="655" mass="68246">MPRPRRAVPAWLAHPFRWQRLPVPWAAVARGALCAGPLLAAGIATGHPAPGVLVALGSMLAGVNDRPGTRRTGIVHIGLPALAAALGMLLGASLRAADAGWWVVPALGAVGFVSGAGSVAGPVRSTAAMQLLAATVLGAGMPLPGAPWTKALAVLAGCLWLLLLRLVLRPPRPVGGPLHGERAAVATVFDALADALAAVGGPGAEPARRRLTAALDRADEALRLRRLTDRLLRRPARPEELLLAERFAAATALCEASVALLWEARPLPPRVAASPRSFAEALRTGRSPGRLAAPENSSAARGAFDHALLDAAVAFDRDRPLPRPAAGPDTPPERAGRAGGKHGALGPAARDYGLRVALCIGASTAVALALRADHWYWLPATVTFLVKPDLGPLFSRTVNRFAGTAVGVLVFAVTGTLLVGSWWPALMAGAGGALLPFATRHFALQTGAITVMVLSFVHVGGAPQAAPERIVDTSLACALVLVVGHLPRLADPRRRVGPRVTEALRSTERFLRHVLEPRPAAPADPTAVAVRRLALRRAAYRTLAQARAAAETAAAEFRPSREPGPDWLTVVTAVERIVDAATACAVRLDHGARRPGPEEAERLCRALAATADAVAAPGHRPPGTPPPALRPVPDCATLTDVAAELERLREYAAVR</sequence>
<name>A0ABP6DK39_9ACTN</name>